<name>A0A2R4W2C9_THEAF</name>
<evidence type="ECO:0000313" key="7">
    <source>
        <dbReference type="EMBL" id="AWB10880.1"/>
    </source>
</evidence>
<dbReference type="PROSITE" id="PS50173">
    <property type="entry name" value="UMUC"/>
    <property type="match status" value="1"/>
</dbReference>
<gene>
    <name evidence="7" type="ORF">TDSAC_1541</name>
</gene>
<evidence type="ECO:0000256" key="2">
    <source>
        <dbReference type="ARBA" id="ARBA00022763"/>
    </source>
</evidence>
<dbReference type="SUPFAM" id="SSF100879">
    <property type="entry name" value="Lesion bypass DNA polymerase (Y-family), little finger domain"/>
    <property type="match status" value="1"/>
</dbReference>
<dbReference type="CDD" id="cd01700">
    <property type="entry name" value="PolY_Pol_V_umuC"/>
    <property type="match status" value="1"/>
</dbReference>
<evidence type="ECO:0000256" key="5">
    <source>
        <dbReference type="ARBA" id="ARBA00023236"/>
    </source>
</evidence>
<dbReference type="EMBL" id="CP020921">
    <property type="protein sequence ID" value="AWB10880.1"/>
    <property type="molecule type" value="Genomic_DNA"/>
</dbReference>
<dbReference type="Pfam" id="PF11799">
    <property type="entry name" value="IMS_C"/>
    <property type="match status" value="1"/>
</dbReference>
<accession>A0A2R4W2C9</accession>
<comment type="similarity">
    <text evidence="1">Belongs to the DNA polymerase type-Y family.</text>
</comment>
<evidence type="ECO:0000256" key="4">
    <source>
        <dbReference type="ARBA" id="ARBA00023204"/>
    </source>
</evidence>
<dbReference type="InterPro" id="IPR025188">
    <property type="entry name" value="DUF4113"/>
</dbReference>
<protein>
    <submittedName>
        <fullName evidence="7">DNA polymerase V</fullName>
    </submittedName>
</protein>
<evidence type="ECO:0000256" key="1">
    <source>
        <dbReference type="ARBA" id="ARBA00010945"/>
    </source>
</evidence>
<dbReference type="PANTHER" id="PTHR11076">
    <property type="entry name" value="DNA REPAIR POLYMERASE UMUC / TRANSFERASE FAMILY MEMBER"/>
    <property type="match status" value="1"/>
</dbReference>
<dbReference type="SUPFAM" id="SSF56672">
    <property type="entry name" value="DNA/RNA polymerases"/>
    <property type="match status" value="1"/>
</dbReference>
<keyword evidence="3" id="KW-0741">SOS mutagenesis</keyword>
<dbReference type="Gene3D" id="3.30.70.270">
    <property type="match status" value="1"/>
</dbReference>
<dbReference type="GO" id="GO:0005829">
    <property type="term" value="C:cytosol"/>
    <property type="evidence" value="ECO:0007669"/>
    <property type="project" value="TreeGrafter"/>
</dbReference>
<dbReference type="InterPro" id="IPR043128">
    <property type="entry name" value="Rev_trsase/Diguanyl_cyclase"/>
</dbReference>
<dbReference type="Pfam" id="PF13438">
    <property type="entry name" value="DUF4113"/>
    <property type="match status" value="1"/>
</dbReference>
<feature type="domain" description="UmuC" evidence="6">
    <location>
        <begin position="10"/>
        <end position="192"/>
    </location>
</feature>
<dbReference type="OrthoDB" id="9808813at2"/>
<dbReference type="Gene3D" id="3.40.1170.60">
    <property type="match status" value="1"/>
</dbReference>
<dbReference type="InterPro" id="IPR001126">
    <property type="entry name" value="UmuC"/>
</dbReference>
<organism evidence="7 8">
    <name type="scientific">Thermodesulfobium acidiphilum</name>
    <dbReference type="NCBI Taxonomy" id="1794699"/>
    <lineage>
        <taxon>Bacteria</taxon>
        <taxon>Pseudomonadati</taxon>
        <taxon>Thermodesulfobiota</taxon>
        <taxon>Thermodesulfobiia</taxon>
        <taxon>Thermodesulfobiales</taxon>
        <taxon>Thermodesulfobiaceae</taxon>
        <taxon>Thermodesulfobium</taxon>
    </lineage>
</organism>
<dbReference type="GO" id="GO:0006281">
    <property type="term" value="P:DNA repair"/>
    <property type="evidence" value="ECO:0007669"/>
    <property type="project" value="UniProtKB-KW"/>
</dbReference>
<dbReference type="InterPro" id="IPR050116">
    <property type="entry name" value="DNA_polymerase-Y"/>
</dbReference>
<dbReference type="GO" id="GO:0003887">
    <property type="term" value="F:DNA-directed DNA polymerase activity"/>
    <property type="evidence" value="ECO:0007669"/>
    <property type="project" value="TreeGrafter"/>
</dbReference>
<dbReference type="InterPro" id="IPR017961">
    <property type="entry name" value="DNA_pol_Y-fam_little_finger"/>
</dbReference>
<dbReference type="KEGG" id="taci:TDSAC_1541"/>
<evidence type="ECO:0000256" key="3">
    <source>
        <dbReference type="ARBA" id="ARBA00023199"/>
    </source>
</evidence>
<dbReference type="InterPro" id="IPR043502">
    <property type="entry name" value="DNA/RNA_pol_sf"/>
</dbReference>
<dbReference type="AlphaFoldDB" id="A0A2R4W2C9"/>
<keyword evidence="8" id="KW-1185">Reference proteome</keyword>
<dbReference type="GO" id="GO:0009432">
    <property type="term" value="P:SOS response"/>
    <property type="evidence" value="ECO:0007669"/>
    <property type="project" value="UniProtKB-KW"/>
</dbReference>
<dbReference type="PANTHER" id="PTHR11076:SF34">
    <property type="entry name" value="PROTEIN UMUC"/>
    <property type="match status" value="1"/>
</dbReference>
<reference evidence="7 8" key="1">
    <citation type="submission" date="2017-04" db="EMBL/GenBank/DDBJ databases">
        <title>Genomic insights into metabolism of Thermodesulfobium acidiphilum.</title>
        <authorList>
            <person name="Toshchakov S.V."/>
            <person name="Frolov E.N."/>
            <person name="Kublanov I.V."/>
            <person name="Samarov N.I."/>
            <person name="Novikov A."/>
            <person name="Lebedinsky A.V."/>
            <person name="Bonch-Osmolovskaya E.A."/>
            <person name="Chernyh N.A."/>
        </authorList>
    </citation>
    <scope>NUCLEOTIDE SEQUENCE [LARGE SCALE GENOMIC DNA]</scope>
    <source>
        <strain evidence="7 8">3127-1</strain>
    </source>
</reference>
<dbReference type="Pfam" id="PF00817">
    <property type="entry name" value="IMS"/>
    <property type="match status" value="1"/>
</dbReference>
<keyword evidence="4" id="KW-0234">DNA repair</keyword>
<sequence>MSLENCESLFALIDCNNFYVSCERLYNPALLYKPVVVLSNNDGCIIARSNEAKKLGIKMGVSYFQIRDFLKKNKVAVISSNYEIYEDISKRFINIIKSKICFVEAYSIDEAFIELKGIFKKRSFEFCKGLKEDIYRLIGIPVSIGIGRTKTLAKVANKIAKKNKDLNGIFDITGREEEILKTFDVEDIWRIGKSKANCLKGMGITNALNLSKIDNSLAQKTLGINGLTTVFELRGIKCINLQEKKPIQKEIIVSRSFGHDIGNYKELKEGVSHFSAIAAKNMRNLNLYTKTLSVFITSNPFKDGFYTNQAEINFDFYTRDTFLILQAAEKCLNKIFKENIKYKKAGVILRNLTNCVCLGNLFTNLEIENKHNLMKAIDLLNKKIKKDAVFFAAEGVNKLWQAKKEYTSNYNASEIILI</sequence>
<dbReference type="InterPro" id="IPR036775">
    <property type="entry name" value="DNA_pol_Y-fam_lit_finger_sf"/>
</dbReference>
<dbReference type="Gene3D" id="3.30.1490.100">
    <property type="entry name" value="DNA polymerase, Y-family, little finger domain"/>
    <property type="match status" value="1"/>
</dbReference>
<dbReference type="GO" id="GO:0003684">
    <property type="term" value="F:damaged DNA binding"/>
    <property type="evidence" value="ECO:0007669"/>
    <property type="project" value="InterPro"/>
</dbReference>
<dbReference type="GO" id="GO:0042276">
    <property type="term" value="P:error-prone translesion synthesis"/>
    <property type="evidence" value="ECO:0007669"/>
    <property type="project" value="TreeGrafter"/>
</dbReference>
<keyword evidence="2" id="KW-0227">DNA damage</keyword>
<evidence type="ECO:0000259" key="6">
    <source>
        <dbReference type="PROSITE" id="PS50173"/>
    </source>
</evidence>
<evidence type="ECO:0000313" key="8">
    <source>
        <dbReference type="Proteomes" id="UP000244792"/>
    </source>
</evidence>
<dbReference type="Proteomes" id="UP000244792">
    <property type="component" value="Chromosome"/>
</dbReference>
<keyword evidence="5" id="KW-0742">SOS response</keyword>
<proteinExistence type="inferred from homology"/>